<protein>
    <recommendedName>
        <fullName evidence="4">Protein TolA</fullName>
    </recommendedName>
</protein>
<name>A0A099G375_9RHOB</name>
<dbReference type="AlphaFoldDB" id="A0A099G375"/>
<keyword evidence="1" id="KW-1133">Transmembrane helix</keyword>
<feature type="non-terminal residue" evidence="2">
    <location>
        <position position="74"/>
    </location>
</feature>
<sequence>MADPFPPTEARERRIGAWISGVAHAGLIASVALGGALFRAPQAPAIRMAPVETMSSVEFEAMAAASRGAGPVGD</sequence>
<proteinExistence type="predicted"/>
<dbReference type="Proteomes" id="UP000029858">
    <property type="component" value="Unassembled WGS sequence"/>
</dbReference>
<evidence type="ECO:0008006" key="4">
    <source>
        <dbReference type="Google" id="ProtNLM"/>
    </source>
</evidence>
<keyword evidence="1" id="KW-0472">Membrane</keyword>
<accession>A0A099G375</accession>
<reference evidence="2 3" key="2">
    <citation type="submission" date="2014-10" db="EMBL/GenBank/DDBJ databases">
        <title>Paracoccus sanguinis sp. nov., isolated from clinical specimens of New York State patients.</title>
        <authorList>
            <person name="Mingle L.A."/>
            <person name="Cole J.A."/>
            <person name="Lapierre P."/>
            <person name="Musser K.A."/>
        </authorList>
    </citation>
    <scope>NUCLEOTIDE SEQUENCE [LARGE SCALE GENOMIC DNA]</scope>
    <source>
        <strain evidence="2 3">5503</strain>
    </source>
</reference>
<evidence type="ECO:0000313" key="2">
    <source>
        <dbReference type="EMBL" id="KGJ16887.1"/>
    </source>
</evidence>
<gene>
    <name evidence="2" type="ORF">IX56_17695</name>
</gene>
<evidence type="ECO:0000313" key="3">
    <source>
        <dbReference type="Proteomes" id="UP000029858"/>
    </source>
</evidence>
<feature type="transmembrane region" description="Helical" evidence="1">
    <location>
        <begin position="15"/>
        <end position="38"/>
    </location>
</feature>
<reference evidence="2 3" key="1">
    <citation type="submission" date="2014-09" db="EMBL/GenBank/DDBJ databases">
        <authorList>
            <person name="McGinnis J.M."/>
            <person name="Wolfgang W.J."/>
        </authorList>
    </citation>
    <scope>NUCLEOTIDE SEQUENCE [LARGE SCALE GENOMIC DNA]</scope>
    <source>
        <strain evidence="2 3">5503</strain>
    </source>
</reference>
<dbReference type="EMBL" id="JRKQ01000199">
    <property type="protein sequence ID" value="KGJ16887.1"/>
    <property type="molecule type" value="Genomic_DNA"/>
</dbReference>
<comment type="caution">
    <text evidence="2">The sequence shown here is derived from an EMBL/GenBank/DDBJ whole genome shotgun (WGS) entry which is preliminary data.</text>
</comment>
<evidence type="ECO:0000256" key="1">
    <source>
        <dbReference type="SAM" id="Phobius"/>
    </source>
</evidence>
<keyword evidence="1" id="KW-0812">Transmembrane</keyword>
<organism evidence="2 3">
    <name type="scientific">Paracoccus sanguinis</name>
    <dbReference type="NCBI Taxonomy" id="1545044"/>
    <lineage>
        <taxon>Bacteria</taxon>
        <taxon>Pseudomonadati</taxon>
        <taxon>Pseudomonadota</taxon>
        <taxon>Alphaproteobacteria</taxon>
        <taxon>Rhodobacterales</taxon>
        <taxon>Paracoccaceae</taxon>
        <taxon>Paracoccus</taxon>
    </lineage>
</organism>